<keyword evidence="3" id="KW-1185">Reference proteome</keyword>
<proteinExistence type="predicted"/>
<evidence type="ECO:0000313" key="2">
    <source>
        <dbReference type="EMBL" id="MCC2189210.1"/>
    </source>
</evidence>
<feature type="domain" description="DUF58" evidence="1">
    <location>
        <begin position="182"/>
        <end position="343"/>
    </location>
</feature>
<evidence type="ECO:0000259" key="1">
    <source>
        <dbReference type="Pfam" id="PF01882"/>
    </source>
</evidence>
<dbReference type="RefSeq" id="WP_227614621.1">
    <property type="nucleotide sequence ID" value="NZ_JAJEPR010000006.1"/>
</dbReference>
<dbReference type="Proteomes" id="UP001197875">
    <property type="component" value="Unassembled WGS sequence"/>
</dbReference>
<sequence length="378" mass="43154">MKLILILGAAFLLLFLLERGYRRFWSRDLHVEVHFQPHPAREGEEATLTEIIENRKVLPVPMLQVEFLLDRSLGIDEEENASLSDQLYKRDVFSVSFYQKISRTIPLKCRKRGYYHIHEANLIAGGLQMEKNYYKDIPQDTFLYVYPGDVSIDRLKLPMHRLGGVLEGRRGMVEDPFAFAGMREYDGTDPMNRINWKASARSGNLMVNLQNSTYSPRVACFVDVEDVTMWKHMEIHEEAIRLAASLLRSVLKKGIPASLYTNGEDFLSGSLVQVPEGSGRGQTEKINRSLSRLNLNAKKRPGPISVELLRMEHELTSTQQVVVLITENQGEALQDAVRKMASKGASFLWLGVFYKKEGWSGPNIHGVDYLKWEVEHEG</sequence>
<dbReference type="PANTHER" id="PTHR34351">
    <property type="entry name" value="SLR1927 PROTEIN-RELATED"/>
    <property type="match status" value="1"/>
</dbReference>
<name>A0AAE3J635_9FIRM</name>
<reference evidence="2 3" key="1">
    <citation type="submission" date="2021-10" db="EMBL/GenBank/DDBJ databases">
        <title>Anaerobic single-cell dispensing facilitates the cultivation of human gut bacteria.</title>
        <authorList>
            <person name="Afrizal A."/>
        </authorList>
    </citation>
    <scope>NUCLEOTIDE SEQUENCE [LARGE SCALE GENOMIC DNA]</scope>
    <source>
        <strain evidence="2 3">CLA-AA-H277</strain>
    </source>
</reference>
<gene>
    <name evidence="2" type="ORF">LKD71_05175</name>
</gene>
<protein>
    <submittedName>
        <fullName evidence="2">DUF58 domain-containing protein</fullName>
    </submittedName>
</protein>
<accession>A0AAE3J635</accession>
<organism evidence="2 3">
    <name type="scientific">Fusicatenibacter faecihominis</name>
    <dbReference type="NCBI Taxonomy" id="2881276"/>
    <lineage>
        <taxon>Bacteria</taxon>
        <taxon>Bacillati</taxon>
        <taxon>Bacillota</taxon>
        <taxon>Clostridia</taxon>
        <taxon>Lachnospirales</taxon>
        <taxon>Lachnospiraceae</taxon>
        <taxon>Fusicatenibacter</taxon>
    </lineage>
</organism>
<evidence type="ECO:0000313" key="3">
    <source>
        <dbReference type="Proteomes" id="UP001197875"/>
    </source>
</evidence>
<dbReference type="Pfam" id="PF01882">
    <property type="entry name" value="DUF58"/>
    <property type="match status" value="1"/>
</dbReference>
<dbReference type="InterPro" id="IPR002881">
    <property type="entry name" value="DUF58"/>
</dbReference>
<comment type="caution">
    <text evidence="2">The sequence shown here is derived from an EMBL/GenBank/DDBJ whole genome shotgun (WGS) entry which is preliminary data.</text>
</comment>
<dbReference type="AlphaFoldDB" id="A0AAE3J635"/>
<dbReference type="EMBL" id="JAJEPR010000006">
    <property type="protein sequence ID" value="MCC2189210.1"/>
    <property type="molecule type" value="Genomic_DNA"/>
</dbReference>